<keyword evidence="4" id="KW-0689">Ribosomal protein</keyword>
<dbReference type="GO" id="GO:0005739">
    <property type="term" value="C:mitochondrion"/>
    <property type="evidence" value="ECO:0007669"/>
    <property type="project" value="UniProtKB-SubCell"/>
</dbReference>
<accession>A0A553MSA5</accession>
<name>A0A553MSA5_9TELE</name>
<evidence type="ECO:0000256" key="4">
    <source>
        <dbReference type="ARBA" id="ARBA00022980"/>
    </source>
</evidence>
<dbReference type="Proteomes" id="UP000316079">
    <property type="component" value="Unassembled WGS sequence"/>
</dbReference>
<dbReference type="GO" id="GO:0005634">
    <property type="term" value="C:nucleus"/>
    <property type="evidence" value="ECO:0007669"/>
    <property type="project" value="UniProtKB-SubCell"/>
</dbReference>
<feature type="region of interest" description="Disordered" evidence="14">
    <location>
        <begin position="200"/>
        <end position="226"/>
    </location>
</feature>
<dbReference type="InterPro" id="IPR043035">
    <property type="entry name" value="Ribosomal_mL64_sf"/>
</dbReference>
<dbReference type="GO" id="GO:1990904">
    <property type="term" value="C:ribonucleoprotein complex"/>
    <property type="evidence" value="ECO:0007669"/>
    <property type="project" value="UniProtKB-KW"/>
</dbReference>
<dbReference type="OrthoDB" id="6247992at2759"/>
<evidence type="ECO:0000256" key="7">
    <source>
        <dbReference type="ARBA" id="ARBA00023242"/>
    </source>
</evidence>
<dbReference type="GO" id="GO:0005840">
    <property type="term" value="C:ribosome"/>
    <property type="evidence" value="ECO:0007669"/>
    <property type="project" value="UniProtKB-KW"/>
</dbReference>
<keyword evidence="16" id="KW-1185">Reference proteome</keyword>
<organism evidence="15 16">
    <name type="scientific">Danionella cerebrum</name>
    <dbReference type="NCBI Taxonomy" id="2873325"/>
    <lineage>
        <taxon>Eukaryota</taxon>
        <taxon>Metazoa</taxon>
        <taxon>Chordata</taxon>
        <taxon>Craniata</taxon>
        <taxon>Vertebrata</taxon>
        <taxon>Euteleostomi</taxon>
        <taxon>Actinopterygii</taxon>
        <taxon>Neopterygii</taxon>
        <taxon>Teleostei</taxon>
        <taxon>Ostariophysi</taxon>
        <taxon>Cypriniformes</taxon>
        <taxon>Danionidae</taxon>
        <taxon>Danioninae</taxon>
        <taxon>Danionella</taxon>
    </lineage>
</organism>
<evidence type="ECO:0000256" key="14">
    <source>
        <dbReference type="SAM" id="MobiDB-lite"/>
    </source>
</evidence>
<keyword evidence="9" id="KW-0131">Cell cycle</keyword>
<proteinExistence type="inferred from homology"/>
<evidence type="ECO:0000256" key="10">
    <source>
        <dbReference type="ARBA" id="ARBA00030700"/>
    </source>
</evidence>
<evidence type="ECO:0000256" key="8">
    <source>
        <dbReference type="ARBA" id="ARBA00023274"/>
    </source>
</evidence>
<comment type="function">
    <text evidence="13">Acts as a negative regulator of G1 to S cell cycle phase progression by inhibiting cyclin-dependent kinases. Inhibitory effects are additive with GADD45 proteins but also occur in the absence of GADD45 proteins. Acts as a repressor of the orphan nuclear receptor NR4A1 by inhibiting AB domain-mediated transcriptional activity. May be involved in the hormone-mediated regulation of NR4A1 transcriptional activity. May play a role in mitochondrial protein synthesis.</text>
</comment>
<evidence type="ECO:0000256" key="13">
    <source>
        <dbReference type="ARBA" id="ARBA00060144"/>
    </source>
</evidence>
<keyword evidence="5" id="KW-0175">Coiled coil</keyword>
<reference evidence="15 16" key="1">
    <citation type="journal article" date="2019" name="Sci. Data">
        <title>Hybrid genome assembly and annotation of Danionella translucida.</title>
        <authorList>
            <person name="Kadobianskyi M."/>
            <person name="Schulze L."/>
            <person name="Schuelke M."/>
            <person name="Judkewitz B."/>
        </authorList>
    </citation>
    <scope>NUCLEOTIDE SEQUENCE [LARGE SCALE GENOMIC DNA]</scope>
    <source>
        <strain evidence="15 16">Bolton</strain>
    </source>
</reference>
<dbReference type="Gene3D" id="6.10.280.120">
    <property type="entry name" value="Growth arrest and DNA-damage-inducible proteins-interacting protein 1"/>
    <property type="match status" value="1"/>
</dbReference>
<comment type="caution">
    <text evidence="15">The sequence shown here is derived from an EMBL/GenBank/DDBJ whole genome shotgun (WGS) entry which is preliminary data.</text>
</comment>
<evidence type="ECO:0000256" key="11">
    <source>
        <dbReference type="ARBA" id="ARBA00035184"/>
    </source>
</evidence>
<dbReference type="AlphaFoldDB" id="A0A553MSA5"/>
<gene>
    <name evidence="15" type="ORF">DNTS_017911</name>
</gene>
<evidence type="ECO:0000256" key="12">
    <source>
        <dbReference type="ARBA" id="ARBA00035485"/>
    </source>
</evidence>
<evidence type="ECO:0000256" key="2">
    <source>
        <dbReference type="ARBA" id="ARBA00004173"/>
    </source>
</evidence>
<evidence type="ECO:0000313" key="15">
    <source>
        <dbReference type="EMBL" id="TRY56066.1"/>
    </source>
</evidence>
<keyword evidence="8" id="KW-0687">Ribonucleoprotein</keyword>
<dbReference type="EMBL" id="SRMA01027296">
    <property type="protein sequence ID" value="TRY56066.1"/>
    <property type="molecule type" value="Genomic_DNA"/>
</dbReference>
<sequence length="226" mass="26589">MSPNMAASLLCRRTASRISFSSFNSCLSSIVINQIAKYNPIPLKLNLNDPYIPDKKSDKTPEWQKTEKYERKLFARYGNASGVDPVKLWPSAARLEELAAEEKEWYPPLEVKLENIAAREREKRQKQRQREKVIAECMAQMPKMIKDWKKQKLEAKQQKLEEKQNRERIIAIVKQRVGIDVDHRSYKFKEVMEEVQKEERKKKKLLKKQNKEEMQSMVPPAAKSEL</sequence>
<evidence type="ECO:0000313" key="16">
    <source>
        <dbReference type="Proteomes" id="UP000316079"/>
    </source>
</evidence>
<keyword evidence="7" id="KW-0539">Nucleus</keyword>
<evidence type="ECO:0000256" key="1">
    <source>
        <dbReference type="ARBA" id="ARBA00004123"/>
    </source>
</evidence>
<evidence type="ECO:0000256" key="3">
    <source>
        <dbReference type="ARBA" id="ARBA00005421"/>
    </source>
</evidence>
<evidence type="ECO:0000256" key="9">
    <source>
        <dbReference type="ARBA" id="ARBA00023306"/>
    </source>
</evidence>
<comment type="subcellular location">
    <subcellularLocation>
        <location evidence="2">Mitochondrion</location>
    </subcellularLocation>
    <subcellularLocation>
        <location evidence="1">Nucleus</location>
    </subcellularLocation>
</comment>
<comment type="similarity">
    <text evidence="3">Belongs to the mitochondrion-specific ribosomal protein mL64 family.</text>
</comment>
<keyword evidence="6" id="KW-0496">Mitochondrion</keyword>
<dbReference type="InterPro" id="IPR018472">
    <property type="entry name" value="Ribosomal_mL64"/>
</dbReference>
<dbReference type="PANTHER" id="PTHR31761:SF1">
    <property type="entry name" value="LARGE RIBOSOMAL SUBUNIT PROTEIN ML64"/>
    <property type="match status" value="1"/>
</dbReference>
<evidence type="ECO:0000256" key="6">
    <source>
        <dbReference type="ARBA" id="ARBA00023128"/>
    </source>
</evidence>
<dbReference type="PANTHER" id="PTHR31761">
    <property type="entry name" value="GROWTH ARREST AND DNA DAMAGE-INDUCIBLE PROTEINS-INTERACTING PROTEIN 1 GADD45GIP1"/>
    <property type="match status" value="1"/>
</dbReference>
<evidence type="ECO:0000256" key="5">
    <source>
        <dbReference type="ARBA" id="ARBA00023054"/>
    </source>
</evidence>
<protein>
    <recommendedName>
        <fullName evidence="11">Large ribosomal subunit protein mL64</fullName>
    </recommendedName>
    <alternativeName>
        <fullName evidence="10">39S ribosomal protein L59, mitochondrial</fullName>
    </alternativeName>
    <alternativeName>
        <fullName evidence="12">Growth arrest and DNA damage-inducible proteins-interacting protein 1</fullName>
    </alternativeName>
</protein>
<dbReference type="Pfam" id="PF10147">
    <property type="entry name" value="CR6_interact"/>
    <property type="match status" value="1"/>
</dbReference>
<dbReference type="STRING" id="623744.A0A553MSA5"/>